<dbReference type="Gramene" id="Pp3c22_8940V3.2">
    <property type="protein sequence ID" value="PAC:32905098.CDS.1"/>
    <property type="gene ID" value="Pp3c22_8940"/>
</dbReference>
<dbReference type="EnsemblPlants" id="Pp3c22_8940V3.1">
    <property type="protein sequence ID" value="PAC:32905097.CDS.1"/>
    <property type="gene ID" value="Pp3c22_8940"/>
</dbReference>
<feature type="region of interest" description="Disordered" evidence="1">
    <location>
        <begin position="27"/>
        <end position="54"/>
    </location>
</feature>
<evidence type="ECO:0000256" key="1">
    <source>
        <dbReference type="SAM" id="MobiDB-lite"/>
    </source>
</evidence>
<keyword evidence="4" id="KW-1185">Reference proteome</keyword>
<dbReference type="Gramene" id="Pp3c22_8940V3.1">
    <property type="protein sequence ID" value="PAC:32905097.CDS.1"/>
    <property type="gene ID" value="Pp3c22_8940"/>
</dbReference>
<reference evidence="3" key="3">
    <citation type="submission" date="2020-12" db="UniProtKB">
        <authorList>
            <consortium name="EnsemblPlants"/>
        </authorList>
    </citation>
    <scope>IDENTIFICATION</scope>
</reference>
<dbReference type="EMBL" id="ABEU02000022">
    <property type="protein sequence ID" value="PNR30594.1"/>
    <property type="molecule type" value="Genomic_DNA"/>
</dbReference>
<dbReference type="PaxDb" id="3218-PP1S12_72V6.1"/>
<evidence type="ECO:0000313" key="3">
    <source>
        <dbReference type="EnsemblPlants" id="PAC:32905097.CDS.1"/>
    </source>
</evidence>
<evidence type="ECO:0000313" key="4">
    <source>
        <dbReference type="Proteomes" id="UP000006727"/>
    </source>
</evidence>
<accession>A9RIY4</accession>
<evidence type="ECO:0000313" key="2">
    <source>
        <dbReference type="EMBL" id="PNR30594.1"/>
    </source>
</evidence>
<dbReference type="HOGENOM" id="CLU_2350578_0_0_1"/>
<dbReference type="InParanoid" id="A9RIY4"/>
<dbReference type="EnsemblPlants" id="Pp3c22_8940V3.2">
    <property type="protein sequence ID" value="PAC:32905098.CDS.1"/>
    <property type="gene ID" value="Pp3c22_8940"/>
</dbReference>
<gene>
    <name evidence="2" type="ORF">PHYPA_026910</name>
</gene>
<dbReference type="Proteomes" id="UP000006727">
    <property type="component" value="Chromosome 22"/>
</dbReference>
<feature type="compositionally biased region" description="Basic and acidic residues" evidence="1">
    <location>
        <begin position="27"/>
        <end position="36"/>
    </location>
</feature>
<organism evidence="2">
    <name type="scientific">Physcomitrium patens</name>
    <name type="common">Spreading-leaved earth moss</name>
    <name type="synonym">Physcomitrella patens</name>
    <dbReference type="NCBI Taxonomy" id="3218"/>
    <lineage>
        <taxon>Eukaryota</taxon>
        <taxon>Viridiplantae</taxon>
        <taxon>Streptophyta</taxon>
        <taxon>Embryophyta</taxon>
        <taxon>Bryophyta</taxon>
        <taxon>Bryophytina</taxon>
        <taxon>Bryopsida</taxon>
        <taxon>Funariidae</taxon>
        <taxon>Funariales</taxon>
        <taxon>Funariaceae</taxon>
        <taxon>Physcomitrium</taxon>
    </lineage>
</organism>
<name>A9RIY4_PHYPA</name>
<proteinExistence type="predicted"/>
<protein>
    <submittedName>
        <fullName evidence="2 3">Uncharacterized protein</fullName>
    </submittedName>
</protein>
<sequence>MDVCEKLARLLMRRKYEKVERGDGFGEGGLERHDWIPKQTGKGKMGETSDDGAGAPAVLVPKKFTILSSGNDVVDEVWLNQELRRTIAEGRVDLLRKKLPAQEPRSR</sequence>
<dbReference type="AlphaFoldDB" id="A9RIY4"/>
<reference evidence="2 4" key="2">
    <citation type="journal article" date="2018" name="Plant J.">
        <title>The Physcomitrella patens chromosome-scale assembly reveals moss genome structure and evolution.</title>
        <authorList>
            <person name="Lang D."/>
            <person name="Ullrich K.K."/>
            <person name="Murat F."/>
            <person name="Fuchs J."/>
            <person name="Jenkins J."/>
            <person name="Haas F.B."/>
            <person name="Piednoel M."/>
            <person name="Gundlach H."/>
            <person name="Van Bel M."/>
            <person name="Meyberg R."/>
            <person name="Vives C."/>
            <person name="Morata J."/>
            <person name="Symeonidi A."/>
            <person name="Hiss M."/>
            <person name="Muchero W."/>
            <person name="Kamisugi Y."/>
            <person name="Saleh O."/>
            <person name="Blanc G."/>
            <person name="Decker E.L."/>
            <person name="van Gessel N."/>
            <person name="Grimwood J."/>
            <person name="Hayes R.D."/>
            <person name="Graham S.W."/>
            <person name="Gunter L.E."/>
            <person name="McDaniel S.F."/>
            <person name="Hoernstein S.N.W."/>
            <person name="Larsson A."/>
            <person name="Li F.W."/>
            <person name="Perroud P.F."/>
            <person name="Phillips J."/>
            <person name="Ranjan P."/>
            <person name="Rokshar D.S."/>
            <person name="Rothfels C.J."/>
            <person name="Schneider L."/>
            <person name="Shu S."/>
            <person name="Stevenson D.W."/>
            <person name="Thummler F."/>
            <person name="Tillich M."/>
            <person name="Villarreal Aguilar J.C."/>
            <person name="Widiez T."/>
            <person name="Wong G.K."/>
            <person name="Wymore A."/>
            <person name="Zhang Y."/>
            <person name="Zimmer A.D."/>
            <person name="Quatrano R.S."/>
            <person name="Mayer K.F.X."/>
            <person name="Goodstein D."/>
            <person name="Casacuberta J.M."/>
            <person name="Vandepoele K."/>
            <person name="Reski R."/>
            <person name="Cuming A.C."/>
            <person name="Tuskan G.A."/>
            <person name="Maumus F."/>
            <person name="Salse J."/>
            <person name="Schmutz J."/>
            <person name="Rensing S.A."/>
        </authorList>
    </citation>
    <scope>NUCLEOTIDE SEQUENCE [LARGE SCALE GENOMIC DNA]</scope>
    <source>
        <strain evidence="3 4">cv. Gransden 2004</strain>
    </source>
</reference>
<reference evidence="2 4" key="1">
    <citation type="journal article" date="2008" name="Science">
        <title>The Physcomitrella genome reveals evolutionary insights into the conquest of land by plants.</title>
        <authorList>
            <person name="Rensing S."/>
            <person name="Lang D."/>
            <person name="Zimmer A."/>
            <person name="Terry A."/>
            <person name="Salamov A."/>
            <person name="Shapiro H."/>
            <person name="Nishiyama T."/>
            <person name="Perroud P.-F."/>
            <person name="Lindquist E."/>
            <person name="Kamisugi Y."/>
            <person name="Tanahashi T."/>
            <person name="Sakakibara K."/>
            <person name="Fujita T."/>
            <person name="Oishi K."/>
            <person name="Shin-I T."/>
            <person name="Kuroki Y."/>
            <person name="Toyoda A."/>
            <person name="Suzuki Y."/>
            <person name="Hashimoto A."/>
            <person name="Yamaguchi K."/>
            <person name="Sugano A."/>
            <person name="Kohara Y."/>
            <person name="Fujiyama A."/>
            <person name="Anterola A."/>
            <person name="Aoki S."/>
            <person name="Ashton N."/>
            <person name="Barbazuk W.B."/>
            <person name="Barker E."/>
            <person name="Bennetzen J."/>
            <person name="Bezanilla M."/>
            <person name="Blankenship R."/>
            <person name="Cho S.H."/>
            <person name="Dutcher S."/>
            <person name="Estelle M."/>
            <person name="Fawcett J.A."/>
            <person name="Gundlach H."/>
            <person name="Hanada K."/>
            <person name="Heyl A."/>
            <person name="Hicks K.A."/>
            <person name="Hugh J."/>
            <person name="Lohr M."/>
            <person name="Mayer K."/>
            <person name="Melkozernov A."/>
            <person name="Murata T."/>
            <person name="Nelson D."/>
            <person name="Pils B."/>
            <person name="Prigge M."/>
            <person name="Reiss B."/>
            <person name="Renner T."/>
            <person name="Rombauts S."/>
            <person name="Rushton P."/>
            <person name="Sanderfoot A."/>
            <person name="Schween G."/>
            <person name="Shiu S.-H."/>
            <person name="Stueber K."/>
            <person name="Theodoulou F.L."/>
            <person name="Tu H."/>
            <person name="Van de Peer Y."/>
            <person name="Verrier P.J."/>
            <person name="Waters E."/>
            <person name="Wood A."/>
            <person name="Yang L."/>
            <person name="Cove D."/>
            <person name="Cuming A."/>
            <person name="Hasebe M."/>
            <person name="Lucas S."/>
            <person name="Mishler D.B."/>
            <person name="Reski R."/>
            <person name="Grigoriev I."/>
            <person name="Quatrano R.S."/>
            <person name="Boore J.L."/>
        </authorList>
    </citation>
    <scope>NUCLEOTIDE SEQUENCE [LARGE SCALE GENOMIC DNA]</scope>
    <source>
        <strain evidence="3 4">cv. Gransden 2004</strain>
    </source>
</reference>